<reference evidence="1 2" key="1">
    <citation type="submission" date="2023-05" db="EMBL/GenBank/DDBJ databases">
        <title>Corynebacterium suedekumii sp. nov. and Corynebacterium breve sp. nov. isolated from raw cow's milk.</title>
        <authorList>
            <person name="Baer M.K."/>
            <person name="Mehl L."/>
            <person name="Hellmuth R."/>
            <person name="Marke G."/>
            <person name="Lipski A."/>
        </authorList>
    </citation>
    <scope>NUCLEOTIDE SEQUENCE [LARGE SCALE GENOMIC DNA]</scope>
    <source>
        <strain evidence="1 2">LM112</strain>
    </source>
</reference>
<protein>
    <submittedName>
        <fullName evidence="1">Uncharacterized protein</fullName>
    </submittedName>
</protein>
<gene>
    <name evidence="1" type="ORF">QP029_05175</name>
</gene>
<sequence>MWSFWPDSLSAEDVAVAVARSAVEFGLANSVCQEQSRPQLIEALIHPGPPLPAIPFL</sequence>
<dbReference type="RefSeq" id="WP_284875754.1">
    <property type="nucleotide sequence ID" value="NZ_CP126970.1"/>
</dbReference>
<evidence type="ECO:0000313" key="2">
    <source>
        <dbReference type="Proteomes" id="UP001238805"/>
    </source>
</evidence>
<dbReference type="EMBL" id="CP126970">
    <property type="protein sequence ID" value="WIM71181.1"/>
    <property type="molecule type" value="Genomic_DNA"/>
</dbReference>
<evidence type="ECO:0000313" key="1">
    <source>
        <dbReference type="EMBL" id="WIM71181.1"/>
    </source>
</evidence>
<keyword evidence="2" id="KW-1185">Reference proteome</keyword>
<organism evidence="1 2">
    <name type="scientific">Corynebacterium suedekumii</name>
    <dbReference type="NCBI Taxonomy" id="3049801"/>
    <lineage>
        <taxon>Bacteria</taxon>
        <taxon>Bacillati</taxon>
        <taxon>Actinomycetota</taxon>
        <taxon>Actinomycetes</taxon>
        <taxon>Mycobacteriales</taxon>
        <taxon>Corynebacteriaceae</taxon>
        <taxon>Corynebacterium</taxon>
    </lineage>
</organism>
<dbReference type="Proteomes" id="UP001238805">
    <property type="component" value="Chromosome"/>
</dbReference>
<name>A0ABY8VQ87_9CORY</name>
<accession>A0ABY8VQ87</accession>
<proteinExistence type="predicted"/>